<evidence type="ECO:0000313" key="2">
    <source>
        <dbReference type="EMBL" id="PSG86268.1"/>
    </source>
</evidence>
<dbReference type="OrthoDB" id="622552at2"/>
<dbReference type="InterPro" id="IPR018707">
    <property type="entry name" value="LpxR"/>
</dbReference>
<dbReference type="RefSeq" id="WP_106464006.1">
    <property type="nucleotide sequence ID" value="NZ_PXOQ01000015.1"/>
</dbReference>
<evidence type="ECO:0000256" key="1">
    <source>
        <dbReference type="SAM" id="SignalP"/>
    </source>
</evidence>
<dbReference type="Pfam" id="PF09982">
    <property type="entry name" value="LpxR"/>
    <property type="match status" value="1"/>
</dbReference>
<protein>
    <submittedName>
        <fullName evidence="2">DUF2219 domain-containing protein</fullName>
    </submittedName>
</protein>
<feature type="signal peptide" evidence="1">
    <location>
        <begin position="1"/>
        <end position="18"/>
    </location>
</feature>
<dbReference type="AlphaFoldDB" id="A0A2T1N4Q3"/>
<organism evidence="2 3">
    <name type="scientific">Aurantibacter aestuarii</name>
    <dbReference type="NCBI Taxonomy" id="1266046"/>
    <lineage>
        <taxon>Bacteria</taxon>
        <taxon>Pseudomonadati</taxon>
        <taxon>Bacteroidota</taxon>
        <taxon>Flavobacteriia</taxon>
        <taxon>Flavobacteriales</taxon>
        <taxon>Flavobacteriaceae</taxon>
        <taxon>Aurantibacter</taxon>
    </lineage>
</organism>
<comment type="caution">
    <text evidence="2">The sequence shown here is derived from an EMBL/GenBank/DDBJ whole genome shotgun (WGS) entry which is preliminary data.</text>
</comment>
<dbReference type="EMBL" id="PXOQ01000015">
    <property type="protein sequence ID" value="PSG86268.1"/>
    <property type="molecule type" value="Genomic_DNA"/>
</dbReference>
<dbReference type="Gene3D" id="2.40.128.140">
    <property type="entry name" value="Outer membrane protein"/>
    <property type="match status" value="1"/>
</dbReference>
<evidence type="ECO:0000313" key="3">
    <source>
        <dbReference type="Proteomes" id="UP000238426"/>
    </source>
</evidence>
<name>A0A2T1N4Q3_9FLAO</name>
<feature type="chain" id="PRO_5015631659" evidence="1">
    <location>
        <begin position="19"/>
        <end position="318"/>
    </location>
</feature>
<reference evidence="2 3" key="1">
    <citation type="submission" date="2018-03" db="EMBL/GenBank/DDBJ databases">
        <title>Mesoflavibacter sp. HG37 and Mesoflavibacter sp. HG96 sp.nov., two marine bacteria isolated from seawater of Western Pacific Ocean.</title>
        <authorList>
            <person name="Cheng H."/>
            <person name="Wu Y.-H."/>
            <person name="Guo L.-L."/>
            <person name="Xu X.-W."/>
        </authorList>
    </citation>
    <scope>NUCLEOTIDE SEQUENCE [LARGE SCALE GENOMIC DNA]</scope>
    <source>
        <strain evidence="2 3">KCTC 32269</strain>
    </source>
</reference>
<dbReference type="InterPro" id="IPR037107">
    <property type="entry name" value="Put_OMP_sf"/>
</dbReference>
<dbReference type="Proteomes" id="UP000238426">
    <property type="component" value="Unassembled WGS sequence"/>
</dbReference>
<keyword evidence="3" id="KW-1185">Reference proteome</keyword>
<sequence length="318" mass="36085">MKKLILLVLCFAFVKSYAQKIDENASFRSLQTSSYFKFNYDNDYFANRDRDYTQGYSFSLSKDWLKKNPINSLFINFKNTRENYALTLEHIGFTPDNYVSEAIQFGDRPFSASILLKSIKTAVEQDKKMRFVSAFSFGLIGPGAFGKEMQVGIHELTGNKIPMGWQNQIKNDVVLNYKFTAEKELLRYKNLLAIQGYSTLQLGTLFTNVSLGSSITVGLINNPYLEFANQKGFKIYAFIQPELTAIAYDATLQGGLVNTSSPYTINSGQIERLTMQNNYGIVLQTNGFYLEYSRVILSKQFETDGVSKWGGIKLGFKI</sequence>
<accession>A0A2T1N4Q3</accession>
<proteinExistence type="predicted"/>
<gene>
    <name evidence="2" type="ORF">C7H52_11260</name>
</gene>
<keyword evidence="1" id="KW-0732">Signal</keyword>